<accession>A0ACB8QU18</accession>
<reference evidence="1" key="1">
    <citation type="submission" date="2021-02" db="EMBL/GenBank/DDBJ databases">
        <authorList>
            <consortium name="DOE Joint Genome Institute"/>
            <person name="Ahrendt S."/>
            <person name="Looney B.P."/>
            <person name="Miyauchi S."/>
            <person name="Morin E."/>
            <person name="Drula E."/>
            <person name="Courty P.E."/>
            <person name="Chicoki N."/>
            <person name="Fauchery L."/>
            <person name="Kohler A."/>
            <person name="Kuo A."/>
            <person name="Labutti K."/>
            <person name="Pangilinan J."/>
            <person name="Lipzen A."/>
            <person name="Riley R."/>
            <person name="Andreopoulos W."/>
            <person name="He G."/>
            <person name="Johnson J."/>
            <person name="Barry K.W."/>
            <person name="Grigoriev I.V."/>
            <person name="Nagy L."/>
            <person name="Hibbett D."/>
            <person name="Henrissat B."/>
            <person name="Matheny P.B."/>
            <person name="Labbe J."/>
            <person name="Martin F."/>
        </authorList>
    </citation>
    <scope>NUCLEOTIDE SEQUENCE</scope>
    <source>
        <strain evidence="1">EC-137</strain>
    </source>
</reference>
<sequence length="95" mass="10647">MTRGIRVAAWAGILSVIYLLALFSYIPVPLLTEEQTEQVLPVIPWWLLVSFGSFALWSMGHGLYSYRDADQAYTELLAEISQAKAELRDKGVSVD</sequence>
<dbReference type="EMBL" id="MU273489">
    <property type="protein sequence ID" value="KAI0035157.1"/>
    <property type="molecule type" value="Genomic_DNA"/>
</dbReference>
<keyword evidence="2" id="KW-1185">Reference proteome</keyword>
<protein>
    <submittedName>
        <fullName evidence="1">Dolichol-phosphate mannosyltransferase subunit 3</fullName>
    </submittedName>
</protein>
<reference evidence="1" key="2">
    <citation type="journal article" date="2022" name="New Phytol.">
        <title>Evolutionary transition to the ectomycorrhizal habit in the genomes of a hyperdiverse lineage of mushroom-forming fungi.</title>
        <authorList>
            <person name="Looney B."/>
            <person name="Miyauchi S."/>
            <person name="Morin E."/>
            <person name="Drula E."/>
            <person name="Courty P.E."/>
            <person name="Kohler A."/>
            <person name="Kuo A."/>
            <person name="LaButti K."/>
            <person name="Pangilinan J."/>
            <person name="Lipzen A."/>
            <person name="Riley R."/>
            <person name="Andreopoulos W."/>
            <person name="He G."/>
            <person name="Johnson J."/>
            <person name="Nolan M."/>
            <person name="Tritt A."/>
            <person name="Barry K.W."/>
            <person name="Grigoriev I.V."/>
            <person name="Nagy L.G."/>
            <person name="Hibbett D."/>
            <person name="Henrissat B."/>
            <person name="Matheny P.B."/>
            <person name="Labbe J."/>
            <person name="Martin F.M."/>
        </authorList>
    </citation>
    <scope>NUCLEOTIDE SEQUENCE</scope>
    <source>
        <strain evidence="1">EC-137</strain>
    </source>
</reference>
<evidence type="ECO:0000313" key="1">
    <source>
        <dbReference type="EMBL" id="KAI0035157.1"/>
    </source>
</evidence>
<keyword evidence="1" id="KW-0808">Transferase</keyword>
<organism evidence="1 2">
    <name type="scientific">Vararia minispora EC-137</name>
    <dbReference type="NCBI Taxonomy" id="1314806"/>
    <lineage>
        <taxon>Eukaryota</taxon>
        <taxon>Fungi</taxon>
        <taxon>Dikarya</taxon>
        <taxon>Basidiomycota</taxon>
        <taxon>Agaricomycotina</taxon>
        <taxon>Agaricomycetes</taxon>
        <taxon>Russulales</taxon>
        <taxon>Lachnocladiaceae</taxon>
        <taxon>Vararia</taxon>
    </lineage>
</organism>
<keyword evidence="1" id="KW-0328">Glycosyltransferase</keyword>
<proteinExistence type="predicted"/>
<comment type="caution">
    <text evidence="1">The sequence shown here is derived from an EMBL/GenBank/DDBJ whole genome shotgun (WGS) entry which is preliminary data.</text>
</comment>
<evidence type="ECO:0000313" key="2">
    <source>
        <dbReference type="Proteomes" id="UP000814128"/>
    </source>
</evidence>
<gene>
    <name evidence="1" type="ORF">K488DRAFT_43994</name>
</gene>
<name>A0ACB8QU18_9AGAM</name>
<dbReference type="Proteomes" id="UP000814128">
    <property type="component" value="Unassembled WGS sequence"/>
</dbReference>